<evidence type="ECO:0000256" key="2">
    <source>
        <dbReference type="ARBA" id="ARBA00023043"/>
    </source>
</evidence>
<dbReference type="EMBL" id="AMCI01001252">
    <property type="protein sequence ID" value="EJX06124.1"/>
    <property type="molecule type" value="Genomic_DNA"/>
</dbReference>
<keyword evidence="1" id="KW-0677">Repeat</keyword>
<dbReference type="Pfam" id="PF12796">
    <property type="entry name" value="Ank_2"/>
    <property type="match status" value="1"/>
</dbReference>
<evidence type="ECO:0000256" key="1">
    <source>
        <dbReference type="ARBA" id="ARBA00022737"/>
    </source>
</evidence>
<reference evidence="3" key="1">
    <citation type="journal article" date="2012" name="PLoS ONE">
        <title>Gene sets for utilization of primary and secondary nutrition supplies in the distal gut of endangered iberian lynx.</title>
        <authorList>
            <person name="Alcaide M."/>
            <person name="Messina E."/>
            <person name="Richter M."/>
            <person name="Bargiela R."/>
            <person name="Peplies J."/>
            <person name="Huws S.A."/>
            <person name="Newbold C.J."/>
            <person name="Golyshin P.N."/>
            <person name="Simon M.A."/>
            <person name="Lopez G."/>
            <person name="Yakimov M.M."/>
            <person name="Ferrer M."/>
        </authorList>
    </citation>
    <scope>NUCLEOTIDE SEQUENCE</scope>
</reference>
<dbReference type="PROSITE" id="PS50297">
    <property type="entry name" value="ANK_REP_REGION"/>
    <property type="match status" value="3"/>
</dbReference>
<dbReference type="InterPro" id="IPR036770">
    <property type="entry name" value="Ankyrin_rpt-contain_sf"/>
</dbReference>
<organism evidence="3">
    <name type="scientific">gut metagenome</name>
    <dbReference type="NCBI Taxonomy" id="749906"/>
    <lineage>
        <taxon>unclassified sequences</taxon>
        <taxon>metagenomes</taxon>
        <taxon>organismal metagenomes</taxon>
    </lineage>
</organism>
<sequence length="177" mass="19427">MIGVGVNPNLMLDSGDTPLTHALRYDDWSTVDVLLKSSLTDVSRKNRMGETPLMLAVFKNRRDYFDQLLQRGAGVNNAGGWTALHYAATNGRTEMLKRLLSLGADVNAQTQAGVTPLHMAARTPYRDCVLLLLKAGAFRDYCTNAGLSPADMARKAGDRELADYLAVERCAVRGLRR</sequence>
<proteinExistence type="predicted"/>
<dbReference type="PANTHER" id="PTHR24201">
    <property type="entry name" value="ANK_REP_REGION DOMAIN-CONTAINING PROTEIN"/>
    <property type="match status" value="1"/>
</dbReference>
<dbReference type="SMART" id="SM00248">
    <property type="entry name" value="ANK"/>
    <property type="match status" value="4"/>
</dbReference>
<dbReference type="SUPFAM" id="SSF48403">
    <property type="entry name" value="Ankyrin repeat"/>
    <property type="match status" value="1"/>
</dbReference>
<evidence type="ECO:0000313" key="3">
    <source>
        <dbReference type="EMBL" id="EJX06124.1"/>
    </source>
</evidence>
<gene>
    <name evidence="3" type="ORF">EVA_05768</name>
</gene>
<comment type="caution">
    <text evidence="3">The sequence shown here is derived from an EMBL/GenBank/DDBJ whole genome shotgun (WGS) entry which is preliminary data.</text>
</comment>
<name>J9GGN0_9ZZZZ</name>
<accession>J9GGN0</accession>
<dbReference type="Gene3D" id="1.25.40.20">
    <property type="entry name" value="Ankyrin repeat-containing domain"/>
    <property type="match status" value="1"/>
</dbReference>
<dbReference type="InterPro" id="IPR050776">
    <property type="entry name" value="Ank_Repeat/CDKN_Inhibitor"/>
</dbReference>
<dbReference type="InterPro" id="IPR002110">
    <property type="entry name" value="Ankyrin_rpt"/>
</dbReference>
<dbReference type="AlphaFoldDB" id="J9GGN0"/>
<dbReference type="PANTHER" id="PTHR24201:SF15">
    <property type="entry name" value="ANKYRIN REPEAT DOMAIN-CONTAINING PROTEIN 66"/>
    <property type="match status" value="1"/>
</dbReference>
<keyword evidence="2" id="KW-0040">ANK repeat</keyword>
<protein>
    <submittedName>
        <fullName evidence="3">Ankyrin repeat protein</fullName>
    </submittedName>
</protein>
<dbReference type="PROSITE" id="PS50088">
    <property type="entry name" value="ANK_REPEAT"/>
    <property type="match status" value="3"/>
</dbReference>